<keyword evidence="4" id="KW-1015">Disulfide bond</keyword>
<dbReference type="Proteomes" id="UP000006810">
    <property type="component" value="Chromosome"/>
</dbReference>
<gene>
    <name evidence="7" type="ordered locus">MBIO_0504</name>
</gene>
<dbReference type="eggNOG" id="COG0492">
    <property type="taxonomic scope" value="Bacteria"/>
</dbReference>
<dbReference type="SMR" id="C4XF47"/>
<organism evidence="7 8">
    <name type="scientific">Mycoplasmopsis fermentans (strain ATCC 19989 / NBRC 14854 / NCTC 10117 / PG18)</name>
    <name type="common">Mycoplasma fermentans</name>
    <dbReference type="NCBI Taxonomy" id="496833"/>
    <lineage>
        <taxon>Bacteria</taxon>
        <taxon>Bacillati</taxon>
        <taxon>Mycoplasmatota</taxon>
        <taxon>Mycoplasmoidales</taxon>
        <taxon>Metamycoplasmataceae</taxon>
        <taxon>Mycoplasmopsis</taxon>
    </lineage>
</organism>
<dbReference type="PRINTS" id="PR00368">
    <property type="entry name" value="FADPNR"/>
</dbReference>
<keyword evidence="1" id="KW-0285">Flavoprotein</keyword>
<keyword evidence="2" id="KW-0274">FAD</keyword>
<evidence type="ECO:0000259" key="6">
    <source>
        <dbReference type="Pfam" id="PF07992"/>
    </source>
</evidence>
<protein>
    <recommendedName>
        <fullName evidence="6">FAD/NAD(P)-binding domain-containing protein</fullName>
    </recommendedName>
</protein>
<proteinExistence type="predicted"/>
<keyword evidence="5" id="KW-0676">Redox-active center</keyword>
<dbReference type="PANTHER" id="PTHR48105">
    <property type="entry name" value="THIOREDOXIN REDUCTASE 1-RELATED-RELATED"/>
    <property type="match status" value="1"/>
</dbReference>
<dbReference type="PROSITE" id="PS00573">
    <property type="entry name" value="PYRIDINE_REDOX_2"/>
    <property type="match status" value="1"/>
</dbReference>
<dbReference type="PRINTS" id="PR00469">
    <property type="entry name" value="PNDRDTASEII"/>
</dbReference>
<dbReference type="GO" id="GO:0016668">
    <property type="term" value="F:oxidoreductase activity, acting on a sulfur group of donors, NAD(P) as acceptor"/>
    <property type="evidence" value="ECO:0007669"/>
    <property type="project" value="UniProtKB-ARBA"/>
</dbReference>
<evidence type="ECO:0000256" key="2">
    <source>
        <dbReference type="ARBA" id="ARBA00022827"/>
    </source>
</evidence>
<dbReference type="HOGENOM" id="CLU_031864_5_3_14"/>
<keyword evidence="3" id="KW-0560">Oxidoreductase</keyword>
<dbReference type="Gene3D" id="3.50.50.60">
    <property type="entry name" value="FAD/NAD(P)-binding domain"/>
    <property type="match status" value="2"/>
</dbReference>
<evidence type="ECO:0000256" key="5">
    <source>
        <dbReference type="ARBA" id="ARBA00023284"/>
    </source>
</evidence>
<reference evidence="7 8" key="1">
    <citation type="journal article" date="2009" name="Curr. Microbiol.">
        <title>Molecular cloning and expression of a novel cholinephosphotransferase involved in glycoglycerophospholipid biosynthesis of Mycoplasma fermentans.</title>
        <authorList>
            <person name="Ishida N."/>
            <person name="Irikura D."/>
            <person name="Matsuda K."/>
            <person name="Sato S."/>
            <person name="Asano K."/>
        </authorList>
    </citation>
    <scope>NUCLEOTIDE SEQUENCE [LARGE SCALE GENOMIC DNA]</scope>
    <source>
        <strain evidence="8">ATCC 19989 / NBRC 14854 / NCTC 10117 / PG18</strain>
    </source>
</reference>
<feature type="domain" description="FAD/NAD(P)-binding" evidence="6">
    <location>
        <begin position="10"/>
        <end position="298"/>
    </location>
</feature>
<evidence type="ECO:0000256" key="3">
    <source>
        <dbReference type="ARBA" id="ARBA00023002"/>
    </source>
</evidence>
<dbReference type="SUPFAM" id="SSF51905">
    <property type="entry name" value="FAD/NAD(P)-binding domain"/>
    <property type="match status" value="1"/>
</dbReference>
<sequence length="311" mass="34427">MMDKKDIKKFDVLIVGSGPAGLNAALYTSRAGLNTAFIDNDVFGGKIQKTAKVDNYLGIQDISGFDLSQKFYEHALKYGAKHLYGKVVKINSINENLQEAILENGEIIQAKKLIIASGMINRYPKGVDNYQRLEEYVSFCAICDGALYKNRKVVVLGGGNSAVEEGTFLAKLCTDVTIVTNQNTFSAEEELVEELKKQKNAKIYYDHELISLNGENQLTSVTIRNKKTNKEINIVADGLFVFIGFIPNQDAFKHLKITTKEGFVKTNEDMETKVKGIYAIGDIRDKKVRQIITAAADGAIAAKHISDTLKN</sequence>
<dbReference type="InterPro" id="IPR008255">
    <property type="entry name" value="Pyr_nucl-diS_OxRdtase_2_AS"/>
</dbReference>
<name>C4XF47_MYCFP</name>
<accession>C4XF47</accession>
<evidence type="ECO:0000313" key="7">
    <source>
        <dbReference type="EMBL" id="BAH69769.1"/>
    </source>
</evidence>
<dbReference type="PATRIC" id="fig|496833.3.peg.89"/>
<dbReference type="Pfam" id="PF07992">
    <property type="entry name" value="Pyr_redox_2"/>
    <property type="match status" value="1"/>
</dbReference>
<dbReference type="KEGG" id="mfp:MBIO_0504"/>
<dbReference type="InterPro" id="IPR036188">
    <property type="entry name" value="FAD/NAD-bd_sf"/>
</dbReference>
<evidence type="ECO:0000313" key="8">
    <source>
        <dbReference type="Proteomes" id="UP000006810"/>
    </source>
</evidence>
<evidence type="ECO:0000256" key="1">
    <source>
        <dbReference type="ARBA" id="ARBA00022630"/>
    </source>
</evidence>
<dbReference type="AlphaFoldDB" id="C4XF47"/>
<evidence type="ECO:0000256" key="4">
    <source>
        <dbReference type="ARBA" id="ARBA00023157"/>
    </source>
</evidence>
<dbReference type="InterPro" id="IPR050097">
    <property type="entry name" value="Ferredoxin-NADP_redctase_2"/>
</dbReference>
<keyword evidence="8" id="KW-1185">Reference proteome</keyword>
<dbReference type="EMBL" id="AP009608">
    <property type="protein sequence ID" value="BAH69769.1"/>
    <property type="molecule type" value="Genomic_DNA"/>
</dbReference>
<dbReference type="InterPro" id="IPR023753">
    <property type="entry name" value="FAD/NAD-binding_dom"/>
</dbReference>